<evidence type="ECO:0000256" key="1">
    <source>
        <dbReference type="SAM" id="Phobius"/>
    </source>
</evidence>
<dbReference type="EMBL" id="LYOR01000001">
    <property type="protein sequence ID" value="OFV66936.1"/>
    <property type="molecule type" value="Genomic_DNA"/>
</dbReference>
<feature type="transmembrane region" description="Helical" evidence="1">
    <location>
        <begin position="23"/>
        <end position="45"/>
    </location>
</feature>
<keyword evidence="1" id="KW-1133">Transmembrane helix</keyword>
<reference evidence="2" key="1">
    <citation type="submission" date="2016-05" db="EMBL/GenBank/DDBJ databases">
        <title>Microbial consortia oxidize butane by reversing methanogenesis.</title>
        <authorList>
            <person name="Laso-Perez R."/>
            <person name="Richter M."/>
            <person name="Wegener G."/>
            <person name="Musat F."/>
        </authorList>
    </citation>
    <scope>NUCLEOTIDE SEQUENCE [LARGE SCALE GENOMIC DNA]</scope>
    <source>
        <strain evidence="2">BOX1</strain>
    </source>
</reference>
<gene>
    <name evidence="2" type="ORF">SBU_000229</name>
</gene>
<dbReference type="STRING" id="1839936.SBU_000229"/>
<dbReference type="Proteomes" id="UP000185779">
    <property type="component" value="Unassembled WGS sequence"/>
</dbReference>
<evidence type="ECO:0000313" key="3">
    <source>
        <dbReference type="Proteomes" id="UP000185779"/>
    </source>
</evidence>
<dbReference type="AlphaFoldDB" id="A0A1F2P8J9"/>
<evidence type="ECO:0000313" key="2">
    <source>
        <dbReference type="EMBL" id="OFV66936.1"/>
    </source>
</evidence>
<keyword evidence="3" id="KW-1185">Reference proteome</keyword>
<accession>A0A1F2P8J9</accession>
<keyword evidence="1" id="KW-0812">Transmembrane</keyword>
<name>A0A1F2P8J9_9EURY</name>
<keyword evidence="1" id="KW-0472">Membrane</keyword>
<sequence>MRGIARRDEAYEKLLGWIILRHILSFLIGCLVGFILGILVAFCIWRP</sequence>
<comment type="caution">
    <text evidence="2">The sequence shown here is derived from an EMBL/GenBank/DDBJ whole genome shotgun (WGS) entry which is preliminary data.</text>
</comment>
<protein>
    <submittedName>
        <fullName evidence="2">Uncharacterized protein</fullName>
    </submittedName>
</protein>
<proteinExistence type="predicted"/>
<organism evidence="2 3">
    <name type="scientific">Candidatus Syntropharchaeum butanivorans</name>
    <dbReference type="NCBI Taxonomy" id="1839936"/>
    <lineage>
        <taxon>Archaea</taxon>
        <taxon>Methanobacteriati</taxon>
        <taxon>Methanobacteriota</taxon>
        <taxon>Stenosarchaea group</taxon>
        <taxon>Methanomicrobia</taxon>
        <taxon>Methanosarcinales</taxon>
        <taxon>ANME-2 cluster</taxon>
        <taxon>Candidatus Syntropharchaeum</taxon>
    </lineage>
</organism>